<evidence type="ECO:0000256" key="1">
    <source>
        <dbReference type="SAM" id="MobiDB-lite"/>
    </source>
</evidence>
<dbReference type="OrthoDB" id="4300502at2"/>
<keyword evidence="2" id="KW-0732">Signal</keyword>
<feature type="compositionally biased region" description="Polar residues" evidence="1">
    <location>
        <begin position="77"/>
        <end position="93"/>
    </location>
</feature>
<feature type="chain" id="PRO_5022686960" evidence="2">
    <location>
        <begin position="26"/>
        <end position="100"/>
    </location>
</feature>
<evidence type="ECO:0000313" key="4">
    <source>
        <dbReference type="Proteomes" id="UP000322634"/>
    </source>
</evidence>
<name>A0A5D0UA68_9ACTN</name>
<evidence type="ECO:0000313" key="3">
    <source>
        <dbReference type="EMBL" id="TYC14626.1"/>
    </source>
</evidence>
<feature type="signal peptide" evidence="2">
    <location>
        <begin position="1"/>
        <end position="25"/>
    </location>
</feature>
<dbReference type="AlphaFoldDB" id="A0A5D0UA68"/>
<keyword evidence="4" id="KW-1185">Reference proteome</keyword>
<gene>
    <name evidence="3" type="ORF">FXF65_17450</name>
</gene>
<accession>A0A5D0UA68</accession>
<dbReference type="Proteomes" id="UP000322634">
    <property type="component" value="Unassembled WGS sequence"/>
</dbReference>
<organism evidence="3 4">
    <name type="scientific">Actinomadura syzygii</name>
    <dbReference type="NCBI Taxonomy" id="1427538"/>
    <lineage>
        <taxon>Bacteria</taxon>
        <taxon>Bacillati</taxon>
        <taxon>Actinomycetota</taxon>
        <taxon>Actinomycetes</taxon>
        <taxon>Streptosporangiales</taxon>
        <taxon>Thermomonosporaceae</taxon>
        <taxon>Actinomadura</taxon>
    </lineage>
</organism>
<sequence length="100" mass="10387">MIKRVSLVGIGLAAALLATAAPAVAAAGIFEYSTPDGVAETLLNPTDHACYNIDASGPATNRTNRDTVAYTGQNCEGGSVTVHPNEQNPNLTARSVRFTR</sequence>
<feature type="region of interest" description="Disordered" evidence="1">
    <location>
        <begin position="77"/>
        <end position="100"/>
    </location>
</feature>
<proteinExistence type="predicted"/>
<dbReference type="EMBL" id="VSFF01000006">
    <property type="protein sequence ID" value="TYC14626.1"/>
    <property type="molecule type" value="Genomic_DNA"/>
</dbReference>
<dbReference type="RefSeq" id="WP_148351014.1">
    <property type="nucleotide sequence ID" value="NZ_JBHSBF010000036.1"/>
</dbReference>
<reference evidence="3 4" key="1">
    <citation type="submission" date="2019-08" db="EMBL/GenBank/DDBJ databases">
        <title>Actinomadura sp. nov. CYP1-5 isolated from mountain soil.</title>
        <authorList>
            <person name="Songsumanus A."/>
            <person name="Kuncharoen N."/>
            <person name="Kudo T."/>
            <person name="Yuki M."/>
            <person name="Igarashi Y."/>
            <person name="Tanasupawat S."/>
        </authorList>
    </citation>
    <scope>NUCLEOTIDE SEQUENCE [LARGE SCALE GENOMIC DNA]</scope>
    <source>
        <strain evidence="3 4">GKU157</strain>
    </source>
</reference>
<comment type="caution">
    <text evidence="3">The sequence shown here is derived from an EMBL/GenBank/DDBJ whole genome shotgun (WGS) entry which is preliminary data.</text>
</comment>
<evidence type="ECO:0000256" key="2">
    <source>
        <dbReference type="SAM" id="SignalP"/>
    </source>
</evidence>
<protein>
    <submittedName>
        <fullName evidence="3">Uncharacterized protein</fullName>
    </submittedName>
</protein>